<feature type="compositionally biased region" description="Polar residues" evidence="1">
    <location>
        <begin position="77"/>
        <end position="96"/>
    </location>
</feature>
<keyword evidence="2" id="KW-0812">Transmembrane</keyword>
<sequence>MNTRRYVRAGGAMAHLLLVVVLALGVFVMHTVGHPDGTAGSGGHAAAGHTTGMAAMSQAPAAADTPTRQAPPARSAHSGTSPYSGTSAHSGTSTDDPSSHYAPGPGTGMNMASLCSAVLGTWALAILLGAALTRTPGWLADLLAKAVALLRPNPPPRPPDLTRLSVLRI</sequence>
<dbReference type="OrthoDB" id="4246342at2"/>
<feature type="compositionally biased region" description="Low complexity" evidence="1">
    <location>
        <begin position="54"/>
        <end position="63"/>
    </location>
</feature>
<feature type="transmembrane region" description="Helical" evidence="2">
    <location>
        <begin position="111"/>
        <end position="132"/>
    </location>
</feature>
<dbReference type="Proteomes" id="UP000009036">
    <property type="component" value="Chromosome"/>
</dbReference>
<keyword evidence="4" id="KW-1185">Reference proteome</keyword>
<reference evidence="3" key="1">
    <citation type="journal article" date="2012" name="J. Bacteriol.">
        <title>Genome Sequence of Streptomyces auratus Strain AGR0001, a Phoslactomycin-Producing Actinomycete.</title>
        <authorList>
            <person name="Han X."/>
            <person name="Li M."/>
            <person name="Ding Z."/>
            <person name="Zhao J."/>
            <person name="Ji K."/>
            <person name="Wen M."/>
            <person name="Lu T."/>
        </authorList>
    </citation>
    <scope>NUCLEOTIDE SEQUENCE</scope>
    <source>
        <strain evidence="3">AGR0001</strain>
    </source>
</reference>
<name>A0A8B1NFN7_9ACTN</name>
<gene>
    <name evidence="3" type="ORF">SU9_001975</name>
</gene>
<dbReference type="EMBL" id="CP072931">
    <property type="protein sequence ID" value="QTZ90377.1"/>
    <property type="molecule type" value="Genomic_DNA"/>
</dbReference>
<feature type="region of interest" description="Disordered" evidence="1">
    <location>
        <begin position="54"/>
        <end position="104"/>
    </location>
</feature>
<dbReference type="AlphaFoldDB" id="A0A8B1NFN7"/>
<protein>
    <submittedName>
        <fullName evidence="3">Uncharacterized protein</fullName>
    </submittedName>
</protein>
<keyword evidence="2" id="KW-1133">Transmembrane helix</keyword>
<accession>A0A8B1NFN7</accession>
<evidence type="ECO:0000313" key="3">
    <source>
        <dbReference type="EMBL" id="QTZ90377.1"/>
    </source>
</evidence>
<organism evidence="3 4">
    <name type="scientific">Streptomyces auratus AGR0001</name>
    <dbReference type="NCBI Taxonomy" id="1160718"/>
    <lineage>
        <taxon>Bacteria</taxon>
        <taxon>Bacillati</taxon>
        <taxon>Actinomycetota</taxon>
        <taxon>Actinomycetes</taxon>
        <taxon>Kitasatosporales</taxon>
        <taxon>Streptomycetaceae</taxon>
        <taxon>Streptomyces</taxon>
    </lineage>
</organism>
<evidence type="ECO:0000256" key="1">
    <source>
        <dbReference type="SAM" id="MobiDB-lite"/>
    </source>
</evidence>
<feature type="transmembrane region" description="Helical" evidence="2">
    <location>
        <begin position="12"/>
        <end position="32"/>
    </location>
</feature>
<keyword evidence="2" id="KW-0472">Membrane</keyword>
<reference evidence="3" key="2">
    <citation type="submission" date="2021-04" db="EMBL/GenBank/DDBJ databases">
        <authorList>
            <person name="Wen M.-L."/>
            <person name="Han X.-L."/>
            <person name="Xiong J."/>
        </authorList>
    </citation>
    <scope>NUCLEOTIDE SEQUENCE</scope>
    <source>
        <strain evidence="3">AGR0001</strain>
    </source>
</reference>
<evidence type="ECO:0000313" key="4">
    <source>
        <dbReference type="Proteomes" id="UP000009036"/>
    </source>
</evidence>
<proteinExistence type="predicted"/>
<dbReference type="KEGG" id="sauh:SU9_001975"/>
<evidence type="ECO:0000256" key="2">
    <source>
        <dbReference type="SAM" id="Phobius"/>
    </source>
</evidence>